<keyword evidence="3 4" id="KW-0342">GTP-binding</keyword>
<dbReference type="GO" id="GO:0005524">
    <property type="term" value="F:ATP binding"/>
    <property type="evidence" value="ECO:0007669"/>
    <property type="project" value="UniProtKB-UniRule"/>
</dbReference>
<dbReference type="STRING" id="1032488.HMPREF9371_0898"/>
<proteinExistence type="inferred from homology"/>
<sequence length="286" mass="32221">MNAVMRIVLISGLSGTGKSLALALLEKLGFLCVDNLPPALLPQLVEQYAADSGVYKLAISLDIRVGCSPENIHSYIGELRHQGHRVSMLFLEASNEVLMRRFAKSRRHHPLSAGNLTLAESIAAEREMMAPWRDMAYRLDNQEASREELAFRIQEWLALEHAGVQVVVESFGFKYGAPLNLDFVFDVRALPNPHYDEALRPFTGQDESIRAYFAQFRIVQQMVADISGYLNRWLPELARQTRIHVVTVGIGCTGGQHRSVFVAEAVAERLRDYPVLVRHRQLNTPE</sequence>
<evidence type="ECO:0000313" key="8">
    <source>
        <dbReference type="Proteomes" id="UP000003019"/>
    </source>
</evidence>
<feature type="domain" description="RapZ-like N-terminal" evidence="5">
    <location>
        <begin position="5"/>
        <end position="158"/>
    </location>
</feature>
<comment type="caution">
    <text evidence="7">The sequence shown here is derived from an EMBL/GenBank/DDBJ whole genome shotgun (WGS) entry which is preliminary data.</text>
</comment>
<feature type="binding site" evidence="4">
    <location>
        <begin position="62"/>
        <end position="65"/>
    </location>
    <ligand>
        <name>GTP</name>
        <dbReference type="ChEBI" id="CHEBI:37565"/>
    </ligand>
</feature>
<gene>
    <name evidence="7" type="ORF">HMPREF9371_0898</name>
</gene>
<dbReference type="PIRSF" id="PIRSF005052">
    <property type="entry name" value="P-loopkin"/>
    <property type="match status" value="1"/>
</dbReference>
<dbReference type="EMBL" id="AGAY01000030">
    <property type="protein sequence ID" value="EGY52883.1"/>
    <property type="molecule type" value="Genomic_DNA"/>
</dbReference>
<comment type="caution">
    <text evidence="4">Lacks conserved residue(s) required for the propagation of feature annotation.</text>
</comment>
<dbReference type="HAMAP" id="MF_00636">
    <property type="entry name" value="RapZ_like"/>
    <property type="match status" value="1"/>
</dbReference>
<dbReference type="NCBIfam" id="NF003828">
    <property type="entry name" value="PRK05416.1"/>
    <property type="match status" value="1"/>
</dbReference>
<organism evidence="7 8">
    <name type="scientific">Neisseria shayeganii 871</name>
    <dbReference type="NCBI Taxonomy" id="1032488"/>
    <lineage>
        <taxon>Bacteria</taxon>
        <taxon>Pseudomonadati</taxon>
        <taxon>Pseudomonadota</taxon>
        <taxon>Betaproteobacteria</taxon>
        <taxon>Neisseriales</taxon>
        <taxon>Neisseriaceae</taxon>
        <taxon>Neisseria</taxon>
    </lineage>
</organism>
<protein>
    <submittedName>
        <fullName evidence="7">ATP-binding protein</fullName>
    </submittedName>
</protein>
<dbReference type="PANTHER" id="PTHR30448">
    <property type="entry name" value="RNASE ADAPTER PROTEIN RAPZ"/>
    <property type="match status" value="1"/>
</dbReference>
<keyword evidence="8" id="KW-1185">Reference proteome</keyword>
<dbReference type="Pfam" id="PF03668">
    <property type="entry name" value="RapZ-like_N"/>
    <property type="match status" value="1"/>
</dbReference>
<dbReference type="InterPro" id="IPR005337">
    <property type="entry name" value="RapZ-like"/>
</dbReference>
<reference evidence="7 8" key="1">
    <citation type="submission" date="2011-05" db="EMBL/GenBank/DDBJ databases">
        <authorList>
            <person name="Muzny D."/>
            <person name="Qin X."/>
            <person name="Deng J."/>
            <person name="Jiang H."/>
            <person name="Liu Y."/>
            <person name="Qu J."/>
            <person name="Song X.-Z."/>
            <person name="Zhang L."/>
            <person name="Thornton R."/>
            <person name="Coyle M."/>
            <person name="Francisco L."/>
            <person name="Jackson L."/>
            <person name="Javaid M."/>
            <person name="Korchina V."/>
            <person name="Kovar C."/>
            <person name="Mata R."/>
            <person name="Mathew T."/>
            <person name="Ngo R."/>
            <person name="Nguyen L."/>
            <person name="Nguyen N."/>
            <person name="Okwuonu G."/>
            <person name="Ongeri F."/>
            <person name="Pham C."/>
            <person name="Simmons D."/>
            <person name="Wilczek-Boney K."/>
            <person name="Hale W."/>
            <person name="Jakkamsetti A."/>
            <person name="Pham P."/>
            <person name="Ruth R."/>
            <person name="San Lucas F."/>
            <person name="Warren J."/>
            <person name="Zhang J."/>
            <person name="Zhao Z."/>
            <person name="Zhou C."/>
            <person name="Zhu D."/>
            <person name="Lee S."/>
            <person name="Bess C."/>
            <person name="Blankenburg K."/>
            <person name="Forbes L."/>
            <person name="Fu Q."/>
            <person name="Gubbala S."/>
            <person name="Hirani K."/>
            <person name="Jayaseelan J.C."/>
            <person name="Lara F."/>
            <person name="Munidasa M."/>
            <person name="Palculict T."/>
            <person name="Patil S."/>
            <person name="Pu L.-L."/>
            <person name="Saada N."/>
            <person name="Tang L."/>
            <person name="Weissenberger G."/>
            <person name="Zhu Y."/>
            <person name="Hemphill L."/>
            <person name="Shang Y."/>
            <person name="Youmans B."/>
            <person name="Ayvaz T."/>
            <person name="Ross M."/>
            <person name="Santibanez J."/>
            <person name="Aqrawi P."/>
            <person name="Gross S."/>
            <person name="Joshi V."/>
            <person name="Fowler G."/>
            <person name="Nazareth L."/>
            <person name="Reid J."/>
            <person name="Worley K."/>
            <person name="Petrosino J."/>
            <person name="Highlander S."/>
            <person name="Gibbs R."/>
        </authorList>
    </citation>
    <scope>NUCLEOTIDE SEQUENCE [LARGE SCALE GENOMIC DNA]</scope>
    <source>
        <strain evidence="7 8">871</strain>
    </source>
</reference>
<dbReference type="InterPro" id="IPR053930">
    <property type="entry name" value="RapZ-like_N"/>
</dbReference>
<keyword evidence="1 4" id="KW-0547">Nucleotide-binding</keyword>
<dbReference type="AlphaFoldDB" id="G4CH09"/>
<keyword evidence="2 4" id="KW-0067">ATP-binding</keyword>
<evidence type="ECO:0000256" key="1">
    <source>
        <dbReference type="ARBA" id="ARBA00022741"/>
    </source>
</evidence>
<evidence type="ECO:0000259" key="5">
    <source>
        <dbReference type="Pfam" id="PF03668"/>
    </source>
</evidence>
<accession>G4CH09</accession>
<dbReference type="Pfam" id="PF22740">
    <property type="entry name" value="PapZ_C"/>
    <property type="match status" value="1"/>
</dbReference>
<evidence type="ECO:0000259" key="6">
    <source>
        <dbReference type="Pfam" id="PF22740"/>
    </source>
</evidence>
<dbReference type="GO" id="GO:0005525">
    <property type="term" value="F:GTP binding"/>
    <property type="evidence" value="ECO:0007669"/>
    <property type="project" value="UniProtKB-UniRule"/>
</dbReference>
<dbReference type="InterPro" id="IPR053931">
    <property type="entry name" value="RapZ_C"/>
</dbReference>
<dbReference type="Proteomes" id="UP000003019">
    <property type="component" value="Unassembled WGS sequence"/>
</dbReference>
<name>G4CH09_9NEIS</name>
<dbReference type="PANTHER" id="PTHR30448:SF0">
    <property type="entry name" value="RNASE ADAPTER PROTEIN RAPZ"/>
    <property type="match status" value="1"/>
</dbReference>
<evidence type="ECO:0000256" key="4">
    <source>
        <dbReference type="HAMAP-Rule" id="MF_00636"/>
    </source>
</evidence>
<evidence type="ECO:0000313" key="7">
    <source>
        <dbReference type="EMBL" id="EGY52883.1"/>
    </source>
</evidence>
<dbReference type="SUPFAM" id="SSF52540">
    <property type="entry name" value="P-loop containing nucleoside triphosphate hydrolases"/>
    <property type="match status" value="1"/>
</dbReference>
<evidence type="ECO:0000256" key="3">
    <source>
        <dbReference type="ARBA" id="ARBA00023134"/>
    </source>
</evidence>
<dbReference type="Gene3D" id="3.40.50.300">
    <property type="entry name" value="P-loop containing nucleotide triphosphate hydrolases"/>
    <property type="match status" value="1"/>
</dbReference>
<dbReference type="HOGENOM" id="CLU_059558_1_1_4"/>
<dbReference type="InterPro" id="IPR027417">
    <property type="entry name" value="P-loop_NTPase"/>
</dbReference>
<dbReference type="PATRIC" id="fig|1032488.3.peg.837"/>
<evidence type="ECO:0000256" key="2">
    <source>
        <dbReference type="ARBA" id="ARBA00022840"/>
    </source>
</evidence>
<feature type="domain" description="RapZ C-terminal" evidence="6">
    <location>
        <begin position="165"/>
        <end position="282"/>
    </location>
</feature>